<protein>
    <submittedName>
        <fullName evidence="3">NifB/NifX family molybdenum-iron cluster-binding protein</fullName>
    </submittedName>
</protein>
<dbReference type="EMBL" id="JBAKBA010000025">
    <property type="protein sequence ID" value="MEL0659739.1"/>
    <property type="molecule type" value="Genomic_DNA"/>
</dbReference>
<keyword evidence="1" id="KW-0535">Nitrogen fixation</keyword>
<sequence>MIYAIAMTDNKLSHQFSKSETFTFYNEENQVLGTYKNPALSGSGCSAKHAIVDLLQKMQCDLVIVRKIGEKTLAKLLRAGLKVELGNTRNNIEQLLESAKAFNHPLTKPEQGIQKNCEQKGHAHQCCSKH</sequence>
<accession>A0ABU9HD11</accession>
<evidence type="ECO:0000313" key="3">
    <source>
        <dbReference type="EMBL" id="MEL0659739.1"/>
    </source>
</evidence>
<keyword evidence="4" id="KW-1185">Reference proteome</keyword>
<gene>
    <name evidence="3" type="ORF">V6255_11380</name>
</gene>
<evidence type="ECO:0000313" key="4">
    <source>
        <dbReference type="Proteomes" id="UP001366060"/>
    </source>
</evidence>
<evidence type="ECO:0000256" key="1">
    <source>
        <dbReference type="ARBA" id="ARBA00023231"/>
    </source>
</evidence>
<dbReference type="SUPFAM" id="SSF53146">
    <property type="entry name" value="Nitrogenase accessory factor-like"/>
    <property type="match status" value="1"/>
</dbReference>
<dbReference type="Pfam" id="PF02579">
    <property type="entry name" value="Nitro_FeMo-Co"/>
    <property type="match status" value="1"/>
</dbReference>
<evidence type="ECO:0000259" key="2">
    <source>
        <dbReference type="Pfam" id="PF02579"/>
    </source>
</evidence>
<comment type="caution">
    <text evidence="3">The sequence shown here is derived from an EMBL/GenBank/DDBJ whole genome shotgun (WGS) entry which is preliminary data.</text>
</comment>
<feature type="domain" description="Dinitrogenase iron-molybdenum cofactor biosynthesis" evidence="2">
    <location>
        <begin position="9"/>
        <end position="99"/>
    </location>
</feature>
<dbReference type="InterPro" id="IPR003731">
    <property type="entry name" value="Di-Nase_FeMo-co_biosynth"/>
</dbReference>
<dbReference type="Proteomes" id="UP001366060">
    <property type="component" value="Unassembled WGS sequence"/>
</dbReference>
<name>A0ABU9HD11_9GAMM</name>
<dbReference type="Gene3D" id="3.30.420.130">
    <property type="entry name" value="Dinitrogenase iron-molybdenum cofactor biosynthesis domain"/>
    <property type="match status" value="1"/>
</dbReference>
<dbReference type="InterPro" id="IPR036105">
    <property type="entry name" value="DiNase_FeMo-co_biosyn_sf"/>
</dbReference>
<organism evidence="3 4">
    <name type="scientific">Psychromonas arctica</name>
    <dbReference type="NCBI Taxonomy" id="168275"/>
    <lineage>
        <taxon>Bacteria</taxon>
        <taxon>Pseudomonadati</taxon>
        <taxon>Pseudomonadota</taxon>
        <taxon>Gammaproteobacteria</taxon>
        <taxon>Alteromonadales</taxon>
        <taxon>Psychromonadaceae</taxon>
        <taxon>Psychromonas</taxon>
    </lineage>
</organism>
<proteinExistence type="predicted"/>
<reference evidence="3 4" key="1">
    <citation type="submission" date="2024-02" db="EMBL/GenBank/DDBJ databases">
        <title>Bacteria isolated from the canopy kelp, Nereocystis luetkeana.</title>
        <authorList>
            <person name="Pfister C.A."/>
            <person name="Younker I.T."/>
            <person name="Light S.H."/>
        </authorList>
    </citation>
    <scope>NUCLEOTIDE SEQUENCE [LARGE SCALE GENOMIC DNA]</scope>
    <source>
        <strain evidence="3 4">TI.2.07</strain>
    </source>
</reference>
<dbReference type="RefSeq" id="WP_341628272.1">
    <property type="nucleotide sequence ID" value="NZ_JBAKBA010000025.1"/>
</dbReference>